<protein>
    <submittedName>
        <fullName evidence="2">Uncharacterized protein</fullName>
    </submittedName>
</protein>
<organism evidence="2">
    <name type="scientific">Clastoptera arizonana</name>
    <name type="common">Arizona spittle bug</name>
    <dbReference type="NCBI Taxonomy" id="38151"/>
    <lineage>
        <taxon>Eukaryota</taxon>
        <taxon>Metazoa</taxon>
        <taxon>Ecdysozoa</taxon>
        <taxon>Arthropoda</taxon>
        <taxon>Hexapoda</taxon>
        <taxon>Insecta</taxon>
        <taxon>Pterygota</taxon>
        <taxon>Neoptera</taxon>
        <taxon>Paraneoptera</taxon>
        <taxon>Hemiptera</taxon>
        <taxon>Auchenorrhyncha</taxon>
        <taxon>Cercopoidea</taxon>
        <taxon>Clastopteridae</taxon>
        <taxon>Clastoptera</taxon>
    </lineage>
</organism>
<gene>
    <name evidence="2" type="ORF">g.2292</name>
</gene>
<sequence length="132" mass="15346">MNLTITEMNNTYAFKIYRKPTTTDTKIHNSINQPRQHKNAAHPSTLHRPNNIPKTHTDKAIKLNPFNTWLKKMVIYIHSSITYTPKFIAKIKSHSLSADSHPTMTKTQQIYQHIAPQQYPPHHSHISKKTEL</sequence>
<accession>A0A1B6BZC0</accession>
<reference evidence="2" key="1">
    <citation type="submission" date="2015-12" db="EMBL/GenBank/DDBJ databases">
        <title>De novo transcriptome assembly of four potential Pierce s Disease insect vectors from Arizona vineyards.</title>
        <authorList>
            <person name="Tassone E.E."/>
        </authorList>
    </citation>
    <scope>NUCLEOTIDE SEQUENCE</scope>
</reference>
<dbReference type="AlphaFoldDB" id="A0A1B6BZC0"/>
<dbReference type="EMBL" id="GEDC01030685">
    <property type="protein sequence ID" value="JAS06613.1"/>
    <property type="molecule type" value="Transcribed_RNA"/>
</dbReference>
<feature type="region of interest" description="Disordered" evidence="1">
    <location>
        <begin position="33"/>
        <end position="55"/>
    </location>
</feature>
<evidence type="ECO:0000256" key="1">
    <source>
        <dbReference type="SAM" id="MobiDB-lite"/>
    </source>
</evidence>
<proteinExistence type="predicted"/>
<evidence type="ECO:0000313" key="2">
    <source>
        <dbReference type="EMBL" id="JAS06613.1"/>
    </source>
</evidence>
<name>A0A1B6BZC0_9HEMI</name>